<reference evidence="7 8" key="1">
    <citation type="submission" date="2020-07" db="EMBL/GenBank/DDBJ databases">
        <title>Taxonomic revisions and descriptions of new bacterial species based on genomic comparisons in the high-G+C-content subgroup of the family Alcaligenaceae.</title>
        <authorList>
            <person name="Szabo A."/>
            <person name="Felfoldi T."/>
        </authorList>
    </citation>
    <scope>NUCLEOTIDE SEQUENCE [LARGE SCALE GENOMIC DNA]</scope>
    <source>
        <strain evidence="7 8">LMG 24012</strain>
    </source>
</reference>
<protein>
    <submittedName>
        <fullName evidence="7">N-acyl homoserine lactonase family protein</fullName>
    </submittedName>
</protein>
<dbReference type="PANTHER" id="PTHR42978">
    <property type="entry name" value="QUORUM-QUENCHING LACTONASE YTNP-RELATED-RELATED"/>
    <property type="match status" value="1"/>
</dbReference>
<evidence type="ECO:0000256" key="2">
    <source>
        <dbReference type="ARBA" id="ARBA00007749"/>
    </source>
</evidence>
<keyword evidence="3" id="KW-0479">Metal-binding</keyword>
<dbReference type="SMART" id="SM00849">
    <property type="entry name" value="Lactamase_B"/>
    <property type="match status" value="1"/>
</dbReference>
<organism evidence="7 8">
    <name type="scientific">Parapusillimonas granuli</name>
    <dbReference type="NCBI Taxonomy" id="380911"/>
    <lineage>
        <taxon>Bacteria</taxon>
        <taxon>Pseudomonadati</taxon>
        <taxon>Pseudomonadota</taxon>
        <taxon>Betaproteobacteria</taxon>
        <taxon>Burkholderiales</taxon>
        <taxon>Alcaligenaceae</taxon>
        <taxon>Parapusillimonas</taxon>
    </lineage>
</organism>
<dbReference type="Pfam" id="PF00753">
    <property type="entry name" value="Lactamase_B"/>
    <property type="match status" value="1"/>
</dbReference>
<feature type="domain" description="Metallo-beta-lactamase" evidence="6">
    <location>
        <begin position="34"/>
        <end position="234"/>
    </location>
</feature>
<evidence type="ECO:0000256" key="4">
    <source>
        <dbReference type="ARBA" id="ARBA00022801"/>
    </source>
</evidence>
<name>A0A853FZI2_9BURK</name>
<keyword evidence="4" id="KW-0378">Hydrolase</keyword>
<dbReference type="CDD" id="cd07729">
    <property type="entry name" value="AHL_lactonase_MBL-fold"/>
    <property type="match status" value="1"/>
</dbReference>
<evidence type="ECO:0000313" key="7">
    <source>
        <dbReference type="EMBL" id="NYT51514.1"/>
    </source>
</evidence>
<dbReference type="InterPro" id="IPR051013">
    <property type="entry name" value="MBL_superfamily_lactonases"/>
</dbReference>
<evidence type="ECO:0000256" key="5">
    <source>
        <dbReference type="ARBA" id="ARBA00022833"/>
    </source>
</evidence>
<proteinExistence type="inferred from homology"/>
<comment type="caution">
    <text evidence="7">The sequence shown here is derived from an EMBL/GenBank/DDBJ whole genome shotgun (WGS) entry which is preliminary data.</text>
</comment>
<dbReference type="InterPro" id="IPR001279">
    <property type="entry name" value="Metallo-B-lactamas"/>
</dbReference>
<dbReference type="AlphaFoldDB" id="A0A853FZI2"/>
<dbReference type="Proteomes" id="UP000559809">
    <property type="component" value="Unassembled WGS sequence"/>
</dbReference>
<dbReference type="GO" id="GO:0046872">
    <property type="term" value="F:metal ion binding"/>
    <property type="evidence" value="ECO:0007669"/>
    <property type="project" value="UniProtKB-KW"/>
</dbReference>
<gene>
    <name evidence="7" type="ORF">H0A72_19555</name>
</gene>
<accession>A0A853FZI2</accession>
<evidence type="ECO:0000313" key="8">
    <source>
        <dbReference type="Proteomes" id="UP000559809"/>
    </source>
</evidence>
<keyword evidence="5" id="KW-0862">Zinc</keyword>
<sequence length="245" mass="27206">MATIHAIPLAKILGRAEKTKFTYLKGFGQNVEFGYYAWLVQDGDHNILVDAGATAVQAVESWGRPPDTVQHVQTLQEGLAAHGLTVDDIDIVILTHLHMDHVAYIHDLKRARKIVQRIEWEFGSKPQPIDKYYDHTFIAGLEFEQIEGDRRITENVGVLFTPGHTPGGQSVWVRGPRGVGIITGFCCIQENFGSCPCGSPEHDLTIPGIHQNSMDAYNSMVKVWQAADFIVANHDAKYITESEVA</sequence>
<dbReference type="SUPFAM" id="SSF56281">
    <property type="entry name" value="Metallo-hydrolase/oxidoreductase"/>
    <property type="match status" value="1"/>
</dbReference>
<dbReference type="PANTHER" id="PTHR42978:SF7">
    <property type="entry name" value="METALLO-HYDROLASE RV2300C-RELATED"/>
    <property type="match status" value="1"/>
</dbReference>
<evidence type="ECO:0000259" key="6">
    <source>
        <dbReference type="SMART" id="SM00849"/>
    </source>
</evidence>
<comment type="cofactor">
    <cofactor evidence="1">
        <name>Zn(2+)</name>
        <dbReference type="ChEBI" id="CHEBI:29105"/>
    </cofactor>
</comment>
<keyword evidence="8" id="KW-1185">Reference proteome</keyword>
<evidence type="ECO:0000256" key="3">
    <source>
        <dbReference type="ARBA" id="ARBA00022723"/>
    </source>
</evidence>
<comment type="similarity">
    <text evidence="2">Belongs to the metallo-beta-lactamase superfamily.</text>
</comment>
<dbReference type="Gene3D" id="3.60.15.10">
    <property type="entry name" value="Ribonuclease Z/Hydroxyacylglutathione hydrolase-like"/>
    <property type="match status" value="1"/>
</dbReference>
<dbReference type="EMBL" id="JACCEM010000012">
    <property type="protein sequence ID" value="NYT51514.1"/>
    <property type="molecule type" value="Genomic_DNA"/>
</dbReference>
<dbReference type="InterPro" id="IPR036866">
    <property type="entry name" value="RibonucZ/Hydroxyglut_hydro"/>
</dbReference>
<dbReference type="RefSeq" id="WP_180158191.1">
    <property type="nucleotide sequence ID" value="NZ_JACCEM010000012.1"/>
</dbReference>
<evidence type="ECO:0000256" key="1">
    <source>
        <dbReference type="ARBA" id="ARBA00001947"/>
    </source>
</evidence>
<dbReference type="GO" id="GO:0016787">
    <property type="term" value="F:hydrolase activity"/>
    <property type="evidence" value="ECO:0007669"/>
    <property type="project" value="UniProtKB-KW"/>
</dbReference>